<dbReference type="Gene3D" id="3.30.470.20">
    <property type="entry name" value="ATP-grasp fold, B domain"/>
    <property type="match status" value="1"/>
</dbReference>
<evidence type="ECO:0008006" key="4">
    <source>
        <dbReference type="Google" id="ProtNLM"/>
    </source>
</evidence>
<dbReference type="Pfam" id="PF03133">
    <property type="entry name" value="TTL"/>
    <property type="match status" value="1"/>
</dbReference>
<comment type="caution">
    <text evidence="2">The sequence shown here is derived from an EMBL/GenBank/DDBJ whole genome shotgun (WGS) entry which is preliminary data.</text>
</comment>
<dbReference type="PANTHER" id="PTHR47113:SF1">
    <property type="entry name" value="LD09343P"/>
    <property type="match status" value="1"/>
</dbReference>
<name>A0A8S1E910_9PELO</name>
<organism evidence="2 3">
    <name type="scientific">Caenorhabditis bovis</name>
    <dbReference type="NCBI Taxonomy" id="2654633"/>
    <lineage>
        <taxon>Eukaryota</taxon>
        <taxon>Metazoa</taxon>
        <taxon>Ecdysozoa</taxon>
        <taxon>Nematoda</taxon>
        <taxon>Chromadorea</taxon>
        <taxon>Rhabditida</taxon>
        <taxon>Rhabditina</taxon>
        <taxon>Rhabditomorpha</taxon>
        <taxon>Rhabditoidea</taxon>
        <taxon>Rhabditidae</taxon>
        <taxon>Peloderinae</taxon>
        <taxon>Caenorhabditis</taxon>
    </lineage>
</organism>
<reference evidence="2 3" key="1">
    <citation type="submission" date="2020-04" db="EMBL/GenBank/DDBJ databases">
        <authorList>
            <person name="Laetsch R D."/>
            <person name="Stevens L."/>
            <person name="Kumar S."/>
            <person name="Blaxter L. M."/>
        </authorList>
    </citation>
    <scope>NUCLEOTIDE SEQUENCE [LARGE SCALE GENOMIC DNA]</scope>
</reference>
<accession>A0A8S1E910</accession>
<dbReference type="SUPFAM" id="SSF56059">
    <property type="entry name" value="Glutathione synthetase ATP-binding domain-like"/>
    <property type="match status" value="1"/>
</dbReference>
<gene>
    <name evidence="2" type="ORF">CBOVIS_LOCUS797</name>
</gene>
<dbReference type="Proteomes" id="UP000494206">
    <property type="component" value="Unassembled WGS sequence"/>
</dbReference>
<dbReference type="InterPro" id="IPR004344">
    <property type="entry name" value="TTL/TTLL_fam"/>
</dbReference>
<evidence type="ECO:0000313" key="2">
    <source>
        <dbReference type="EMBL" id="CAB3397376.1"/>
    </source>
</evidence>
<evidence type="ECO:0000313" key="3">
    <source>
        <dbReference type="Proteomes" id="UP000494206"/>
    </source>
</evidence>
<dbReference type="EMBL" id="CADEPM010000001">
    <property type="protein sequence ID" value="CAB3397376.1"/>
    <property type="molecule type" value="Genomic_DNA"/>
</dbReference>
<evidence type="ECO:0000256" key="1">
    <source>
        <dbReference type="ARBA" id="ARBA00006820"/>
    </source>
</evidence>
<dbReference type="AlphaFoldDB" id="A0A8S1E910"/>
<dbReference type="GO" id="GO:0019098">
    <property type="term" value="P:reproductive behavior"/>
    <property type="evidence" value="ECO:0007669"/>
    <property type="project" value="UniProtKB-ARBA"/>
</dbReference>
<dbReference type="InterPro" id="IPR053317">
    <property type="entry name" value="Tubulin_polyglutamylase"/>
</dbReference>
<protein>
    <recommendedName>
        <fullName evidence="4">Tubulin-tyrosine ligase family protein</fullName>
    </recommendedName>
</protein>
<comment type="similarity">
    <text evidence="1">Belongs to the tubulin--tyrosine ligase family.</text>
</comment>
<dbReference type="PANTHER" id="PTHR47113">
    <property type="entry name" value="LD09343P"/>
    <property type="match status" value="1"/>
</dbReference>
<dbReference type="PROSITE" id="PS51221">
    <property type="entry name" value="TTL"/>
    <property type="match status" value="1"/>
</dbReference>
<dbReference type="OrthoDB" id="202825at2759"/>
<sequence length="429" mass="50246">MKHIREMFEYMGYQVKSGENLTINDNWDVIWYHDYILTREPFTQMLANAKPQQIVNHVPGSGYYTSKVQLATCGLSKGVPIAFELPSQKQDLIEYAKNNPETLWVQKDNAHRNIRIRKIADMDLNKSDSFVQKFVENPLLIDNRKFDIGIYAIITSLLPLRVYIFDGDVLIRFCPQDYHPLDVDNVDKYVVGDDYTPIWEIESLSEYVNKQKLSYKHTIDAYLGVKNIDSSRIWKQIQNIIAEVFQRQQSKMLIALSQTDLRSRYFELSRFDFVVDEDLNVFLMEANMSPNLSSGHFKQNQILYENALLSIFGVAGLAHHMTKDTQRAFLNRKNDENPLVTGRDINIPLKFCVEKKCEKCDEALECQLCGHCMSSGTREFLEQTYLEHLNRRQMRRVYFDYTINQPVTKEDHLLNIWLQTKCELDNSWC</sequence>
<proteinExistence type="inferred from homology"/>
<keyword evidence="3" id="KW-1185">Reference proteome</keyword>